<dbReference type="KEGG" id="mar:MAE_10190"/>
<dbReference type="HOGENOM" id="CLU_2899167_0_0_3"/>
<dbReference type="EnsemblBacteria" id="BAG00841">
    <property type="protein sequence ID" value="BAG00841"/>
    <property type="gene ID" value="MAE_10190"/>
</dbReference>
<gene>
    <name evidence="1" type="ordered locus">MAE_10190</name>
</gene>
<dbReference type="PaxDb" id="449447-MAE_10190"/>
<protein>
    <submittedName>
        <fullName evidence="1">Uncharacterized protein</fullName>
    </submittedName>
</protein>
<accession>B0JRU1</accession>
<organism evidence="1 2">
    <name type="scientific">Microcystis aeruginosa (strain NIES-843 / IAM M-2473)</name>
    <dbReference type="NCBI Taxonomy" id="449447"/>
    <lineage>
        <taxon>Bacteria</taxon>
        <taxon>Bacillati</taxon>
        <taxon>Cyanobacteriota</taxon>
        <taxon>Cyanophyceae</taxon>
        <taxon>Oscillatoriophycideae</taxon>
        <taxon>Chroococcales</taxon>
        <taxon>Microcystaceae</taxon>
        <taxon>Microcystis</taxon>
    </lineage>
</organism>
<proteinExistence type="predicted"/>
<keyword evidence="2" id="KW-1185">Reference proteome</keyword>
<dbReference type="EMBL" id="AP009552">
    <property type="protein sequence ID" value="BAG00841.1"/>
    <property type="molecule type" value="Genomic_DNA"/>
</dbReference>
<name>B0JRU1_MICAN</name>
<evidence type="ECO:0000313" key="2">
    <source>
        <dbReference type="Proteomes" id="UP000001510"/>
    </source>
</evidence>
<dbReference type="Proteomes" id="UP000001510">
    <property type="component" value="Chromosome"/>
</dbReference>
<sequence length="62" mass="7291">MTDWRERTIIVKTPRIVPKGVNKQRMQAITKENQYLWRRLRNRPDTMVAIAKTSPNLTSSPP</sequence>
<evidence type="ECO:0000313" key="1">
    <source>
        <dbReference type="EMBL" id="BAG00841.1"/>
    </source>
</evidence>
<reference evidence="1 2" key="1">
    <citation type="journal article" date="2007" name="DNA Res.">
        <title>Complete genomic structure of the bloom-forming toxic cyanobacterium Microcystis aeruginosa NIES-843.</title>
        <authorList>
            <person name="Kaneko T."/>
            <person name="Nakajima N."/>
            <person name="Okamoto S."/>
            <person name="Suzuki I."/>
            <person name="Tanabe Y."/>
            <person name="Tamaoki M."/>
            <person name="Nakamura Y."/>
            <person name="Kasai F."/>
            <person name="Watanabe A."/>
            <person name="Kawashima K."/>
            <person name="Kishida Y."/>
            <person name="Ono A."/>
            <person name="Shimizu Y."/>
            <person name="Takahashi C."/>
            <person name="Minami C."/>
            <person name="Fujishiro T."/>
            <person name="Kohara M."/>
            <person name="Katoh M."/>
            <person name="Nakazaki N."/>
            <person name="Nakayama S."/>
            <person name="Yamada M."/>
            <person name="Tabata S."/>
            <person name="Watanabe M.M."/>
        </authorList>
    </citation>
    <scope>NUCLEOTIDE SEQUENCE [LARGE SCALE GENOMIC DNA]</scope>
    <source>
        <strain evidence="2">NIES-843 / IAM M-247</strain>
    </source>
</reference>
<dbReference type="AlphaFoldDB" id="B0JRU1"/>